<dbReference type="STRING" id="578942.SAMN05216289_10364"/>
<dbReference type="Proteomes" id="UP000198575">
    <property type="component" value="Unassembled WGS sequence"/>
</dbReference>
<evidence type="ECO:0000259" key="1">
    <source>
        <dbReference type="SMART" id="SM00849"/>
    </source>
</evidence>
<accession>A0A1I4VUM0</accession>
<dbReference type="RefSeq" id="WP_092404762.1">
    <property type="nucleotide sequence ID" value="NZ_FOVF01000003.1"/>
</dbReference>
<proteinExistence type="predicted"/>
<gene>
    <name evidence="2" type="ORF">SAMN05216289_10364</name>
</gene>
<sequence length="257" mass="28360">MTLALRFLGVGNAQAVALGSASAVIECDGKPLLMIDCGPDALTAYLEYYGQSPRAIYLTHAHMDHVGGLERLFFSTWFDDQLRGTLRLYAHAALVPVLQSRVADYPQVLAEGGANFWDAFHLVPLSQGFWHEGFWFDVFPTRHHAPMTSFGLSLRGSVVWTGDTRPIPEMLSRYAASAETIAHDCVLEGNPSHSGLDDLEREYPSELLGRLILYHYGSAQEARALRERGYRVADRGEEVQLDGPDASVVLDPIVAQS</sequence>
<protein>
    <submittedName>
        <fullName evidence="2">Ribonuclease BN, tRNA processing enzyme</fullName>
    </submittedName>
</protein>
<dbReference type="InterPro" id="IPR036866">
    <property type="entry name" value="RibonucZ/Hydroxyglut_hydro"/>
</dbReference>
<dbReference type="GO" id="GO:0016787">
    <property type="term" value="F:hydrolase activity"/>
    <property type="evidence" value="ECO:0007669"/>
    <property type="project" value="UniProtKB-KW"/>
</dbReference>
<dbReference type="AlphaFoldDB" id="A0A1I4VUM0"/>
<dbReference type="Gene3D" id="3.60.15.10">
    <property type="entry name" value="Ribonuclease Z/Hydroxyacylglutathione hydrolase-like"/>
    <property type="match status" value="1"/>
</dbReference>
<reference evidence="2 3" key="1">
    <citation type="submission" date="2016-10" db="EMBL/GenBank/DDBJ databases">
        <authorList>
            <person name="de Groot N.N."/>
        </authorList>
    </citation>
    <scope>NUCLEOTIDE SEQUENCE [LARGE SCALE GENOMIC DNA]</scope>
    <source>
        <strain evidence="2 3">CGMCC 1.7659</strain>
    </source>
</reference>
<dbReference type="SUPFAM" id="SSF56281">
    <property type="entry name" value="Metallo-hydrolase/oxidoreductase"/>
    <property type="match status" value="1"/>
</dbReference>
<keyword evidence="3" id="KW-1185">Reference proteome</keyword>
<dbReference type="GO" id="GO:0046872">
    <property type="term" value="F:metal ion binding"/>
    <property type="evidence" value="ECO:0007669"/>
    <property type="project" value="UniProtKB-KW"/>
</dbReference>
<feature type="domain" description="Metallo-beta-lactamase" evidence="1">
    <location>
        <begin position="19"/>
        <end position="193"/>
    </location>
</feature>
<name>A0A1I4VUM0_9GAMM</name>
<dbReference type="OrthoDB" id="9803916at2"/>
<organism evidence="2 3">
    <name type="scientific">Dokdonella immobilis</name>
    <dbReference type="NCBI Taxonomy" id="578942"/>
    <lineage>
        <taxon>Bacteria</taxon>
        <taxon>Pseudomonadati</taxon>
        <taxon>Pseudomonadota</taxon>
        <taxon>Gammaproteobacteria</taxon>
        <taxon>Lysobacterales</taxon>
        <taxon>Rhodanobacteraceae</taxon>
        <taxon>Dokdonella</taxon>
    </lineage>
</organism>
<dbReference type="EMBL" id="FOVF01000003">
    <property type="protein sequence ID" value="SFN04882.1"/>
    <property type="molecule type" value="Genomic_DNA"/>
</dbReference>
<evidence type="ECO:0000313" key="2">
    <source>
        <dbReference type="EMBL" id="SFN04882.1"/>
    </source>
</evidence>
<dbReference type="InterPro" id="IPR001279">
    <property type="entry name" value="Metallo-B-lactamas"/>
</dbReference>
<dbReference type="Pfam" id="PF23023">
    <property type="entry name" value="Anti-Pycsar_Apyc1"/>
    <property type="match status" value="1"/>
</dbReference>
<dbReference type="SMART" id="SM00849">
    <property type="entry name" value="Lactamase_B"/>
    <property type="match status" value="1"/>
</dbReference>
<evidence type="ECO:0000313" key="3">
    <source>
        <dbReference type="Proteomes" id="UP000198575"/>
    </source>
</evidence>